<keyword evidence="9" id="KW-0175">Coiled coil</keyword>
<evidence type="ECO:0000256" key="1">
    <source>
        <dbReference type="ARBA" id="ARBA00004429"/>
    </source>
</evidence>
<dbReference type="InterPro" id="IPR005828">
    <property type="entry name" value="MFS_sugar_transport-like"/>
</dbReference>
<dbReference type="Proteomes" id="UP000239477">
    <property type="component" value="Chromosome"/>
</dbReference>
<evidence type="ECO:0000256" key="3">
    <source>
        <dbReference type="ARBA" id="ARBA00022475"/>
    </source>
</evidence>
<evidence type="ECO:0000256" key="5">
    <source>
        <dbReference type="ARBA" id="ARBA00022692"/>
    </source>
</evidence>
<reference evidence="12 13" key="1">
    <citation type="submission" date="2017-09" db="EMBL/GenBank/DDBJ databases">
        <title>Genomic, metabolic, and phenotypic characteristics of bacterial isolates from the natural microbiome of the model nematode Caenorhabditis elegans.</title>
        <authorList>
            <person name="Zimmermann J."/>
            <person name="Obeng N."/>
            <person name="Yang W."/>
            <person name="Obeng O."/>
            <person name="Kissoyan K."/>
            <person name="Pees B."/>
            <person name="Dirksen P."/>
            <person name="Hoppner M."/>
            <person name="Franke A."/>
            <person name="Rosenstiel P."/>
            <person name="Leippe M."/>
            <person name="Dierking K."/>
            <person name="Kaleta C."/>
            <person name="Schulenburg H."/>
        </authorList>
    </citation>
    <scope>NUCLEOTIDE SEQUENCE [LARGE SCALE GENOMIC DNA]</scope>
    <source>
        <strain evidence="12 13">MYb73</strain>
    </source>
</reference>
<dbReference type="PROSITE" id="PS00216">
    <property type="entry name" value="SUGAR_TRANSPORT_1"/>
    <property type="match status" value="1"/>
</dbReference>
<evidence type="ECO:0000256" key="6">
    <source>
        <dbReference type="ARBA" id="ARBA00022847"/>
    </source>
</evidence>
<dbReference type="NCBIfam" id="NF007927">
    <property type="entry name" value="PRK10642.1"/>
    <property type="match status" value="1"/>
</dbReference>
<dbReference type="AlphaFoldDB" id="A0A2S0I8J8"/>
<evidence type="ECO:0000256" key="4">
    <source>
        <dbReference type="ARBA" id="ARBA00022519"/>
    </source>
</evidence>
<feature type="transmembrane region" description="Helical" evidence="10">
    <location>
        <begin position="132"/>
        <end position="156"/>
    </location>
</feature>
<keyword evidence="7 10" id="KW-1133">Transmembrane helix</keyword>
<feature type="transmembrane region" description="Helical" evidence="10">
    <location>
        <begin position="302"/>
        <end position="322"/>
    </location>
</feature>
<feature type="transmembrane region" description="Helical" evidence="10">
    <location>
        <begin position="102"/>
        <end position="126"/>
    </location>
</feature>
<proteinExistence type="predicted"/>
<keyword evidence="4" id="KW-0997">Cell inner membrane</keyword>
<dbReference type="InterPro" id="IPR015041">
    <property type="entry name" value="Osmo_CC"/>
</dbReference>
<dbReference type="EMBL" id="CP023270">
    <property type="protein sequence ID" value="AVJ28342.1"/>
    <property type="molecule type" value="Genomic_DNA"/>
</dbReference>
<keyword evidence="2" id="KW-0813">Transport</keyword>
<keyword evidence="6" id="KW-0769">Symport</keyword>
<feature type="transmembrane region" description="Helical" evidence="10">
    <location>
        <begin position="357"/>
        <end position="384"/>
    </location>
</feature>
<feature type="transmembrane region" description="Helical" evidence="10">
    <location>
        <begin position="42"/>
        <end position="60"/>
    </location>
</feature>
<dbReference type="PANTHER" id="PTHR43528">
    <property type="entry name" value="ALPHA-KETOGLUTARATE PERMEASE"/>
    <property type="match status" value="1"/>
</dbReference>
<dbReference type="InterPro" id="IPR051084">
    <property type="entry name" value="H+-coupled_symporters"/>
</dbReference>
<dbReference type="NCBIfam" id="TIGR00883">
    <property type="entry name" value="2A0106"/>
    <property type="match status" value="1"/>
</dbReference>
<dbReference type="FunFam" id="1.20.1250.20:FF:000001">
    <property type="entry name" value="Dicarboxylate MFS transporter"/>
    <property type="match status" value="1"/>
</dbReference>
<dbReference type="Pfam" id="PF00083">
    <property type="entry name" value="Sugar_tr"/>
    <property type="match status" value="1"/>
</dbReference>
<feature type="transmembrane region" description="Helical" evidence="10">
    <location>
        <begin position="421"/>
        <end position="442"/>
    </location>
</feature>
<feature type="transmembrane region" description="Helical" evidence="10">
    <location>
        <begin position="331"/>
        <end position="351"/>
    </location>
</feature>
<keyword evidence="8 10" id="KW-0472">Membrane</keyword>
<feature type="transmembrane region" description="Helical" evidence="10">
    <location>
        <begin position="66"/>
        <end position="90"/>
    </location>
</feature>
<evidence type="ECO:0000256" key="2">
    <source>
        <dbReference type="ARBA" id="ARBA00022448"/>
    </source>
</evidence>
<feature type="coiled-coil region" evidence="9">
    <location>
        <begin position="471"/>
        <end position="505"/>
    </location>
</feature>
<protein>
    <submittedName>
        <fullName evidence="12">Proline/glycine betaine transporter ProP</fullName>
    </submittedName>
</protein>
<keyword evidence="13" id="KW-1185">Reference proteome</keyword>
<feature type="transmembrane region" description="Helical" evidence="10">
    <location>
        <begin position="202"/>
        <end position="221"/>
    </location>
</feature>
<dbReference type="PANTHER" id="PTHR43528:SF5">
    <property type="entry name" value="PROLINE_BETAINE TRANSPORTER"/>
    <property type="match status" value="1"/>
</dbReference>
<feature type="domain" description="Major facilitator superfamily (MFS) profile" evidence="11">
    <location>
        <begin position="30"/>
        <end position="447"/>
    </location>
</feature>
<keyword evidence="3" id="KW-1003">Cell membrane</keyword>
<dbReference type="RefSeq" id="WP_105239138.1">
    <property type="nucleotide sequence ID" value="NZ_CP023270.1"/>
</dbReference>
<dbReference type="Gene3D" id="1.20.1250.20">
    <property type="entry name" value="MFS general substrate transporter like domains"/>
    <property type="match status" value="2"/>
</dbReference>
<feature type="transmembrane region" description="Helical" evidence="10">
    <location>
        <begin position="264"/>
        <end position="282"/>
    </location>
</feature>
<dbReference type="InterPro" id="IPR036259">
    <property type="entry name" value="MFS_trans_sf"/>
</dbReference>
<dbReference type="InterPro" id="IPR005829">
    <property type="entry name" value="Sugar_transporter_CS"/>
</dbReference>
<sequence>MAETPTSSQEIRPLEIGDITVIDNTKLKKAVTAAALGNAMEWFDFGVYGFVAFALGKVFFPDASPAVQTIAALGTFSVPFLVRPLGGVFFGVMGDRFGRQKVLSLTIIIMAISTFCIGLIPAYATIGIWAPILLLACKLAQGFSVGGEYTGAAVFVAEYAPDRQRGFLGSWLDFGSIAGFVVGAGMVVLLQTMLGEQTFLDWGWRIPFFVAGPLGLLGLYLRHAAEETPAFTQQLERMEKEDRDAVQERPTVSFREIFSKYRRALLVSIGMVLVTNVTYYMLLTYMPTYLSGSLGYTEGHGVLIIVVVMVGMLFVQPVVGFISDKIGRKPFLLAGSLGLLVTAMPSFFLIASDNTALIFLGLLLIAIFLNCLIGIMAATLPALFPTRIRYSALASSFNVAIIFAGLTPTVAAWLVEETENLMMPAYYLMVASVIGLITSFFLPETANRPLRGETPTASSRKEAKVLLQQAYEHIEQSVQDVDAEIAALEEKLDALRARRQRLADSHPDIE</sequence>
<gene>
    <name evidence="12" type="ORF">CLM73_15165</name>
</gene>
<dbReference type="PROSITE" id="PS50850">
    <property type="entry name" value="MFS"/>
    <property type="match status" value="1"/>
</dbReference>
<dbReference type="SUPFAM" id="SSF103473">
    <property type="entry name" value="MFS general substrate transporter"/>
    <property type="match status" value="1"/>
</dbReference>
<comment type="subcellular location">
    <subcellularLocation>
        <location evidence="1">Cell inner membrane</location>
        <topology evidence="1">Multi-pass membrane protein</topology>
    </subcellularLocation>
</comment>
<evidence type="ECO:0000313" key="13">
    <source>
        <dbReference type="Proteomes" id="UP000239477"/>
    </source>
</evidence>
<accession>A0A2S0I8J8</accession>
<evidence type="ECO:0000256" key="10">
    <source>
        <dbReference type="SAM" id="Phobius"/>
    </source>
</evidence>
<dbReference type="InterPro" id="IPR004736">
    <property type="entry name" value="MHS_symport"/>
</dbReference>
<dbReference type="Pfam" id="PF08946">
    <property type="entry name" value="Osmo_CC"/>
    <property type="match status" value="1"/>
</dbReference>
<feature type="transmembrane region" description="Helical" evidence="10">
    <location>
        <begin position="168"/>
        <end position="190"/>
    </location>
</feature>
<dbReference type="GO" id="GO:0015293">
    <property type="term" value="F:symporter activity"/>
    <property type="evidence" value="ECO:0007669"/>
    <property type="project" value="UniProtKB-KW"/>
</dbReference>
<evidence type="ECO:0000256" key="8">
    <source>
        <dbReference type="ARBA" id="ARBA00023136"/>
    </source>
</evidence>
<name>A0A2S0I8J8_9BURK</name>
<feature type="transmembrane region" description="Helical" evidence="10">
    <location>
        <begin position="396"/>
        <end position="415"/>
    </location>
</feature>
<evidence type="ECO:0000256" key="7">
    <source>
        <dbReference type="ARBA" id="ARBA00022989"/>
    </source>
</evidence>
<organism evidence="12 13">
    <name type="scientific">Achromobacter spanius</name>
    <dbReference type="NCBI Taxonomy" id="217203"/>
    <lineage>
        <taxon>Bacteria</taxon>
        <taxon>Pseudomonadati</taxon>
        <taxon>Pseudomonadota</taxon>
        <taxon>Betaproteobacteria</taxon>
        <taxon>Burkholderiales</taxon>
        <taxon>Alcaligenaceae</taxon>
        <taxon>Achromobacter</taxon>
    </lineage>
</organism>
<dbReference type="CDD" id="cd17366">
    <property type="entry name" value="MFS_ProP"/>
    <property type="match status" value="1"/>
</dbReference>
<evidence type="ECO:0000259" key="11">
    <source>
        <dbReference type="PROSITE" id="PS50850"/>
    </source>
</evidence>
<dbReference type="InterPro" id="IPR020846">
    <property type="entry name" value="MFS_dom"/>
</dbReference>
<evidence type="ECO:0000256" key="9">
    <source>
        <dbReference type="SAM" id="Coils"/>
    </source>
</evidence>
<dbReference type="GO" id="GO:0005886">
    <property type="term" value="C:plasma membrane"/>
    <property type="evidence" value="ECO:0007669"/>
    <property type="project" value="UniProtKB-SubCell"/>
</dbReference>
<evidence type="ECO:0000313" key="12">
    <source>
        <dbReference type="EMBL" id="AVJ28342.1"/>
    </source>
</evidence>
<dbReference type="OrthoDB" id="6766492at2"/>
<keyword evidence="5 10" id="KW-0812">Transmembrane</keyword>